<organism evidence="3 4">
    <name type="scientific">Rhizophagus irregularis (strain DAOM 197198w)</name>
    <name type="common">Glomus intraradices</name>
    <dbReference type="NCBI Taxonomy" id="1432141"/>
    <lineage>
        <taxon>Eukaryota</taxon>
        <taxon>Fungi</taxon>
        <taxon>Fungi incertae sedis</taxon>
        <taxon>Mucoromycota</taxon>
        <taxon>Glomeromycotina</taxon>
        <taxon>Glomeromycetes</taxon>
        <taxon>Glomerales</taxon>
        <taxon>Glomeraceae</taxon>
        <taxon>Rhizophagus</taxon>
    </lineage>
</organism>
<dbReference type="SUPFAM" id="SSF53335">
    <property type="entry name" value="S-adenosyl-L-methionine-dependent methyltransferases"/>
    <property type="match status" value="1"/>
</dbReference>
<dbReference type="PANTHER" id="PTHR43591:SF24">
    <property type="entry name" value="2-METHOXY-6-POLYPRENYL-1,4-BENZOQUINOL METHYLASE, MITOCHONDRIAL"/>
    <property type="match status" value="1"/>
</dbReference>
<dbReference type="SMR" id="A0A015ME46"/>
<keyword evidence="4" id="KW-1185">Reference proteome</keyword>
<feature type="domain" description="Methyltransferase" evidence="2">
    <location>
        <begin position="113"/>
        <end position="208"/>
    </location>
</feature>
<comment type="caution">
    <text evidence="3">The sequence shown here is derived from an EMBL/GenBank/DDBJ whole genome shotgun (WGS) entry which is preliminary data.</text>
</comment>
<dbReference type="GO" id="GO:0008168">
    <property type="term" value="F:methyltransferase activity"/>
    <property type="evidence" value="ECO:0007669"/>
    <property type="project" value="TreeGrafter"/>
</dbReference>
<dbReference type="HOGENOM" id="CLU_010595_9_0_1"/>
<accession>A0A015ME46</accession>
<dbReference type="OMA" id="AHFIWGR"/>
<dbReference type="EMBL" id="JEMT01022563">
    <property type="protein sequence ID" value="EXX65073.1"/>
    <property type="molecule type" value="Genomic_DNA"/>
</dbReference>
<dbReference type="PANTHER" id="PTHR43591">
    <property type="entry name" value="METHYLTRANSFERASE"/>
    <property type="match status" value="1"/>
</dbReference>
<evidence type="ECO:0000256" key="1">
    <source>
        <dbReference type="SAM" id="MobiDB-lite"/>
    </source>
</evidence>
<dbReference type="OrthoDB" id="2013972at2759"/>
<dbReference type="CDD" id="cd02440">
    <property type="entry name" value="AdoMet_MTases"/>
    <property type="match status" value="1"/>
</dbReference>
<proteinExistence type="predicted"/>
<sequence length="344" mass="39579">MGVKATKVTTNSIKRNSDSDVSRNTTDSFFEDTSSSLSSLGALSLYEFTITSNFDTYLYLDGRKFYNISSYILPSDVMETRRSDFTHELYKRRWYGNFSSPVDELLKSGGGRVLECGCGSGRWSYDMAVNYPNSTFIGLDMVPTFSDINNDDNKPSNLGFLEYNICDGLPFEEATFDFLFQRSMIISLSKPQWNIMLNEFARTLKPGGWLELMELNINDISFTKTARKFQRALNTYLEIDDHYSFHHFPIHNLLRTTNKFNSVRLIEKKVPIGSWGGEFGLKVADVLIEVYEGMKPTIKQIMNVTDSEFDELIHKLSREIKSPLNNYMYITSVRIIAMRNSEPW</sequence>
<dbReference type="InterPro" id="IPR041698">
    <property type="entry name" value="Methyltransf_25"/>
</dbReference>
<dbReference type="STRING" id="1432141.A0A015ME46"/>
<name>A0A015ME46_RHIIW</name>
<dbReference type="Gene3D" id="3.40.50.150">
    <property type="entry name" value="Vaccinia Virus protein VP39"/>
    <property type="match status" value="1"/>
</dbReference>
<protein>
    <recommendedName>
        <fullName evidence="2">Methyltransferase domain-containing protein</fullName>
    </recommendedName>
</protein>
<evidence type="ECO:0000313" key="4">
    <source>
        <dbReference type="Proteomes" id="UP000022910"/>
    </source>
</evidence>
<evidence type="ECO:0000259" key="2">
    <source>
        <dbReference type="Pfam" id="PF13649"/>
    </source>
</evidence>
<dbReference type="Proteomes" id="UP000022910">
    <property type="component" value="Unassembled WGS sequence"/>
</dbReference>
<dbReference type="Pfam" id="PF13649">
    <property type="entry name" value="Methyltransf_25"/>
    <property type="match status" value="1"/>
</dbReference>
<evidence type="ECO:0000313" key="3">
    <source>
        <dbReference type="EMBL" id="EXX65073.1"/>
    </source>
</evidence>
<feature type="region of interest" description="Disordered" evidence="1">
    <location>
        <begin position="1"/>
        <end position="25"/>
    </location>
</feature>
<reference evidence="3 4" key="1">
    <citation type="submission" date="2014-02" db="EMBL/GenBank/DDBJ databases">
        <title>Single nucleus genome sequencing reveals high similarity among nuclei of an endomycorrhizal fungus.</title>
        <authorList>
            <person name="Lin K."/>
            <person name="Geurts R."/>
            <person name="Zhang Z."/>
            <person name="Limpens E."/>
            <person name="Saunders D.G."/>
            <person name="Mu D."/>
            <person name="Pang E."/>
            <person name="Cao H."/>
            <person name="Cha H."/>
            <person name="Lin T."/>
            <person name="Zhou Q."/>
            <person name="Shang Y."/>
            <person name="Li Y."/>
            <person name="Ivanov S."/>
            <person name="Sharma T."/>
            <person name="Velzen R.V."/>
            <person name="Ruijter N.D."/>
            <person name="Aanen D.K."/>
            <person name="Win J."/>
            <person name="Kamoun S."/>
            <person name="Bisseling T."/>
            <person name="Huang S."/>
        </authorList>
    </citation>
    <scope>NUCLEOTIDE SEQUENCE [LARGE SCALE GENOMIC DNA]</scope>
    <source>
        <strain evidence="4">DAOM197198w</strain>
    </source>
</reference>
<dbReference type="InterPro" id="IPR029063">
    <property type="entry name" value="SAM-dependent_MTases_sf"/>
</dbReference>
<dbReference type="AlphaFoldDB" id="A0A015ME46"/>
<gene>
    <name evidence="3" type="ORF">RirG_136790</name>
</gene>